<gene>
    <name evidence="2" type="ORF">SAMN05192580_2623</name>
</gene>
<keyword evidence="1" id="KW-0472">Membrane</keyword>
<accession>A0A1I6LEE4</accession>
<protein>
    <submittedName>
        <fullName evidence="2">Uncharacterized protein</fullName>
    </submittedName>
</protein>
<keyword evidence="3" id="KW-1185">Reference proteome</keyword>
<evidence type="ECO:0000256" key="1">
    <source>
        <dbReference type="SAM" id="Phobius"/>
    </source>
</evidence>
<dbReference type="RefSeq" id="WP_093315191.1">
    <property type="nucleotide sequence ID" value="NZ_FOZG01000002.1"/>
</dbReference>
<evidence type="ECO:0000313" key="3">
    <source>
        <dbReference type="Proteomes" id="UP000198824"/>
    </source>
</evidence>
<evidence type="ECO:0000313" key="2">
    <source>
        <dbReference type="EMBL" id="SFS01640.1"/>
    </source>
</evidence>
<keyword evidence="1" id="KW-0812">Transmembrane</keyword>
<organism evidence="2 3">
    <name type="scientific">Sphingomonas jatrophae</name>
    <dbReference type="NCBI Taxonomy" id="1166337"/>
    <lineage>
        <taxon>Bacteria</taxon>
        <taxon>Pseudomonadati</taxon>
        <taxon>Pseudomonadota</taxon>
        <taxon>Alphaproteobacteria</taxon>
        <taxon>Sphingomonadales</taxon>
        <taxon>Sphingomonadaceae</taxon>
        <taxon>Sphingomonas</taxon>
    </lineage>
</organism>
<dbReference type="Proteomes" id="UP000198824">
    <property type="component" value="Unassembled WGS sequence"/>
</dbReference>
<proteinExistence type="predicted"/>
<dbReference type="EMBL" id="FOZG01000002">
    <property type="protein sequence ID" value="SFS01640.1"/>
    <property type="molecule type" value="Genomic_DNA"/>
</dbReference>
<dbReference type="AlphaFoldDB" id="A0A1I6LEE4"/>
<feature type="transmembrane region" description="Helical" evidence="1">
    <location>
        <begin position="6"/>
        <end position="26"/>
    </location>
</feature>
<keyword evidence="1" id="KW-1133">Transmembrane helix</keyword>
<sequence>MTNASLIFMALVGAAALALGIGLLIAAGQRRHEESRYVSRLAGVMVCALGLVLIVFAGSWVFWS</sequence>
<dbReference type="STRING" id="1166337.SAMN05192580_2623"/>
<feature type="transmembrane region" description="Helical" evidence="1">
    <location>
        <begin position="38"/>
        <end position="63"/>
    </location>
</feature>
<name>A0A1I6LEE4_9SPHN</name>
<reference evidence="2 3" key="1">
    <citation type="submission" date="2016-10" db="EMBL/GenBank/DDBJ databases">
        <authorList>
            <person name="de Groot N.N."/>
        </authorList>
    </citation>
    <scope>NUCLEOTIDE SEQUENCE [LARGE SCALE GENOMIC DNA]</scope>
    <source>
        <strain evidence="2 3">S5-249</strain>
    </source>
</reference>